<dbReference type="RefSeq" id="WP_179766548.1">
    <property type="nucleotide sequence ID" value="NZ_JACCFO010000001.1"/>
</dbReference>
<dbReference type="AlphaFoldDB" id="A0A853BHR3"/>
<feature type="domain" description="HTH tetR-type" evidence="5">
    <location>
        <begin position="17"/>
        <end position="77"/>
    </location>
</feature>
<organism evidence="6 7">
    <name type="scientific">Streptomonospora nanhaiensis</name>
    <dbReference type="NCBI Taxonomy" id="1323731"/>
    <lineage>
        <taxon>Bacteria</taxon>
        <taxon>Bacillati</taxon>
        <taxon>Actinomycetota</taxon>
        <taxon>Actinomycetes</taxon>
        <taxon>Streptosporangiales</taxon>
        <taxon>Nocardiopsidaceae</taxon>
        <taxon>Streptomonospora</taxon>
    </lineage>
</organism>
<evidence type="ECO:0000256" key="3">
    <source>
        <dbReference type="ARBA" id="ARBA00023163"/>
    </source>
</evidence>
<dbReference type="Proteomes" id="UP000575985">
    <property type="component" value="Unassembled WGS sequence"/>
</dbReference>
<name>A0A853BHR3_9ACTN</name>
<gene>
    <name evidence="6" type="ORF">HNR12_001206</name>
</gene>
<dbReference type="InterPro" id="IPR050109">
    <property type="entry name" value="HTH-type_TetR-like_transc_reg"/>
</dbReference>
<dbReference type="GO" id="GO:0000976">
    <property type="term" value="F:transcription cis-regulatory region binding"/>
    <property type="evidence" value="ECO:0007669"/>
    <property type="project" value="TreeGrafter"/>
</dbReference>
<evidence type="ECO:0000256" key="4">
    <source>
        <dbReference type="PROSITE-ProRule" id="PRU00335"/>
    </source>
</evidence>
<keyword evidence="3" id="KW-0804">Transcription</keyword>
<dbReference type="InterPro" id="IPR001647">
    <property type="entry name" value="HTH_TetR"/>
</dbReference>
<comment type="caution">
    <text evidence="6">The sequence shown here is derived from an EMBL/GenBank/DDBJ whole genome shotgun (WGS) entry which is preliminary data.</text>
</comment>
<evidence type="ECO:0000256" key="2">
    <source>
        <dbReference type="ARBA" id="ARBA00023125"/>
    </source>
</evidence>
<dbReference type="InterPro" id="IPR009057">
    <property type="entry name" value="Homeodomain-like_sf"/>
</dbReference>
<feature type="DNA-binding region" description="H-T-H motif" evidence="4">
    <location>
        <begin position="40"/>
        <end position="59"/>
    </location>
</feature>
<dbReference type="PROSITE" id="PS50977">
    <property type="entry name" value="HTH_TETR_2"/>
    <property type="match status" value="1"/>
</dbReference>
<dbReference type="EMBL" id="JACCFO010000001">
    <property type="protein sequence ID" value="NYI94929.1"/>
    <property type="molecule type" value="Genomic_DNA"/>
</dbReference>
<dbReference type="PANTHER" id="PTHR30055">
    <property type="entry name" value="HTH-TYPE TRANSCRIPTIONAL REGULATOR RUTR"/>
    <property type="match status" value="1"/>
</dbReference>
<evidence type="ECO:0000313" key="6">
    <source>
        <dbReference type="EMBL" id="NYI94929.1"/>
    </source>
</evidence>
<dbReference type="Pfam" id="PF00440">
    <property type="entry name" value="TetR_N"/>
    <property type="match status" value="1"/>
</dbReference>
<dbReference type="Pfam" id="PF17754">
    <property type="entry name" value="TetR_C_14"/>
    <property type="match status" value="1"/>
</dbReference>
<evidence type="ECO:0000256" key="1">
    <source>
        <dbReference type="ARBA" id="ARBA00023015"/>
    </source>
</evidence>
<evidence type="ECO:0000313" key="7">
    <source>
        <dbReference type="Proteomes" id="UP000575985"/>
    </source>
</evidence>
<dbReference type="Gene3D" id="1.10.10.60">
    <property type="entry name" value="Homeodomain-like"/>
    <property type="match status" value="1"/>
</dbReference>
<evidence type="ECO:0000259" key="5">
    <source>
        <dbReference type="PROSITE" id="PS50977"/>
    </source>
</evidence>
<protein>
    <submittedName>
        <fullName evidence="6">AcrR family transcriptional regulator</fullName>
    </submittedName>
</protein>
<keyword evidence="2 4" id="KW-0238">DNA-binding</keyword>
<accession>A0A853BHR3</accession>
<dbReference type="Gene3D" id="1.10.357.10">
    <property type="entry name" value="Tetracycline Repressor, domain 2"/>
    <property type="match status" value="1"/>
</dbReference>
<reference evidence="6 7" key="1">
    <citation type="submission" date="2020-07" db="EMBL/GenBank/DDBJ databases">
        <title>Sequencing the genomes of 1000 actinobacteria strains.</title>
        <authorList>
            <person name="Klenk H.-P."/>
        </authorList>
    </citation>
    <scope>NUCLEOTIDE SEQUENCE [LARGE SCALE GENOMIC DNA]</scope>
    <source>
        <strain evidence="6 7">DSM 45927</strain>
    </source>
</reference>
<dbReference type="GO" id="GO:0003700">
    <property type="term" value="F:DNA-binding transcription factor activity"/>
    <property type="evidence" value="ECO:0007669"/>
    <property type="project" value="TreeGrafter"/>
</dbReference>
<dbReference type="PANTHER" id="PTHR30055:SF238">
    <property type="entry name" value="MYCOFACTOCIN BIOSYNTHESIS TRANSCRIPTIONAL REGULATOR MFTR-RELATED"/>
    <property type="match status" value="1"/>
</dbReference>
<dbReference type="InterPro" id="IPR041347">
    <property type="entry name" value="MftR_C"/>
</dbReference>
<proteinExistence type="predicted"/>
<keyword evidence="7" id="KW-1185">Reference proteome</keyword>
<dbReference type="SUPFAM" id="SSF46689">
    <property type="entry name" value="Homeodomain-like"/>
    <property type="match status" value="1"/>
</dbReference>
<keyword evidence="1" id="KW-0805">Transcription regulation</keyword>
<sequence>MDAEDPAPPGLRERKKQRTRLALSWAAIRLSVERGYANVRVEDIADEVGVSARTFSNYFASKGEAIAARQLDRARLIADELRARPASEPLWTAIRNAARARIALDRPTDGQATPDDQWIAGVRLMLTEPALQAEMFRISAAAHDALAAAVADRVGVDPEDLYPQLVAGSVGAAMQAAMRRWLRADPPGPFAPLLDDAIGRLPAGLPPP</sequence>